<name>A0A239C173_9BACT</name>
<gene>
    <name evidence="3" type="ORF">SAMN04488503_2892</name>
</gene>
<proteinExistence type="inferred from homology"/>
<protein>
    <submittedName>
        <fullName evidence="3">Nucleotide-binding universal stress protein, UspA family</fullName>
    </submittedName>
</protein>
<dbReference type="Proteomes" id="UP000198324">
    <property type="component" value="Unassembled WGS sequence"/>
</dbReference>
<comment type="similarity">
    <text evidence="1">Belongs to the universal stress protein A family.</text>
</comment>
<evidence type="ECO:0000313" key="3">
    <source>
        <dbReference type="EMBL" id="SNS13880.1"/>
    </source>
</evidence>
<accession>A0A239C173</accession>
<dbReference type="RefSeq" id="WP_089275096.1">
    <property type="nucleotide sequence ID" value="NZ_FZOC01000007.1"/>
</dbReference>
<dbReference type="OrthoDB" id="5512840at2"/>
<evidence type="ECO:0000256" key="1">
    <source>
        <dbReference type="ARBA" id="ARBA00008791"/>
    </source>
</evidence>
<sequence>MFDSILFATSASSTCDDAARVAFELSRKNRSRLDVFHVFGLPTRGFGLTYRDVRTGESEEVDENLVSLVREEMAQYYETLAKDHPSCQFETAVGEPHTEILRKARKADASLIVMGAHTRPEDVGAMRHRAIAGSTMQKVAKSARCPVLIVSRPCVTCWSYFANIVVATDFSKASDYAFQFARNVAREIGCRLHVFHCLDLGGQAEQGQAFIERQLAQAEQKVREKYVDNMGDFDNSLTALREGLPYVEVLKYARENKADLIVMAHHTKDVDPENALLGSTIEQVVLRSACPVLSVNHPDKVDVSPYGPPRAGE</sequence>
<dbReference type="InterPro" id="IPR014729">
    <property type="entry name" value="Rossmann-like_a/b/a_fold"/>
</dbReference>
<dbReference type="Gene3D" id="3.40.50.620">
    <property type="entry name" value="HUPs"/>
    <property type="match status" value="2"/>
</dbReference>
<dbReference type="PANTHER" id="PTHR46268:SF22">
    <property type="entry name" value="SENSOR PROTEIN KDPD-RELATED"/>
    <property type="match status" value="1"/>
</dbReference>
<organism evidence="3 4">
    <name type="scientific">Humidesulfovibrio mexicanus</name>
    <dbReference type="NCBI Taxonomy" id="147047"/>
    <lineage>
        <taxon>Bacteria</taxon>
        <taxon>Pseudomonadati</taxon>
        <taxon>Thermodesulfobacteriota</taxon>
        <taxon>Desulfovibrionia</taxon>
        <taxon>Desulfovibrionales</taxon>
        <taxon>Desulfovibrionaceae</taxon>
        <taxon>Humidesulfovibrio</taxon>
    </lineage>
</organism>
<evidence type="ECO:0000259" key="2">
    <source>
        <dbReference type="Pfam" id="PF00582"/>
    </source>
</evidence>
<dbReference type="SUPFAM" id="SSF52402">
    <property type="entry name" value="Adenine nucleotide alpha hydrolases-like"/>
    <property type="match status" value="2"/>
</dbReference>
<dbReference type="CDD" id="cd00293">
    <property type="entry name" value="USP-like"/>
    <property type="match status" value="2"/>
</dbReference>
<dbReference type="InterPro" id="IPR006016">
    <property type="entry name" value="UspA"/>
</dbReference>
<dbReference type="EMBL" id="FZOC01000007">
    <property type="protein sequence ID" value="SNS13880.1"/>
    <property type="molecule type" value="Genomic_DNA"/>
</dbReference>
<reference evidence="3 4" key="1">
    <citation type="submission" date="2017-06" db="EMBL/GenBank/DDBJ databases">
        <authorList>
            <person name="Kim H.J."/>
            <person name="Triplett B.A."/>
        </authorList>
    </citation>
    <scope>NUCLEOTIDE SEQUENCE [LARGE SCALE GENOMIC DNA]</scope>
    <source>
        <strain evidence="3 4">DSM 13116</strain>
    </source>
</reference>
<feature type="domain" description="UspA" evidence="2">
    <location>
        <begin position="163"/>
        <end position="295"/>
    </location>
</feature>
<dbReference type="InterPro" id="IPR006015">
    <property type="entry name" value="Universal_stress_UspA"/>
</dbReference>
<feature type="domain" description="UspA" evidence="2">
    <location>
        <begin position="1"/>
        <end position="150"/>
    </location>
</feature>
<dbReference type="PRINTS" id="PR01438">
    <property type="entry name" value="UNVRSLSTRESS"/>
</dbReference>
<dbReference type="PANTHER" id="PTHR46268">
    <property type="entry name" value="STRESS RESPONSE PROTEIN NHAX"/>
    <property type="match status" value="1"/>
</dbReference>
<evidence type="ECO:0000313" key="4">
    <source>
        <dbReference type="Proteomes" id="UP000198324"/>
    </source>
</evidence>
<dbReference type="Pfam" id="PF00582">
    <property type="entry name" value="Usp"/>
    <property type="match status" value="2"/>
</dbReference>
<keyword evidence="4" id="KW-1185">Reference proteome</keyword>
<dbReference type="AlphaFoldDB" id="A0A239C173"/>